<gene>
    <name evidence="1" type="ORF">J0895_22405</name>
</gene>
<evidence type="ECO:0000313" key="1">
    <source>
        <dbReference type="EMBL" id="MBO0351782.1"/>
    </source>
</evidence>
<evidence type="ECO:0000313" key="2">
    <source>
        <dbReference type="Proteomes" id="UP000664844"/>
    </source>
</evidence>
<dbReference type="RefSeq" id="WP_207090212.1">
    <property type="nucleotide sequence ID" value="NZ_JAFLQW010000586.1"/>
</dbReference>
<reference evidence="1 2" key="1">
    <citation type="submission" date="2021-03" db="EMBL/GenBank/DDBJ databases">
        <title>Metabolic Capacity of the Antarctic Cyanobacterium Phormidium pseudopriestleyi that Sustains Oxygenic Photosynthesis in the Presence of Hydrogen Sulfide.</title>
        <authorList>
            <person name="Lumian J.E."/>
            <person name="Jungblut A.D."/>
            <person name="Dillon M.L."/>
            <person name="Hawes I."/>
            <person name="Doran P.T."/>
            <person name="Mackey T.J."/>
            <person name="Dick G.J."/>
            <person name="Grettenberger C.L."/>
            <person name="Sumner D.Y."/>
        </authorList>
    </citation>
    <scope>NUCLEOTIDE SEQUENCE [LARGE SCALE GENOMIC DNA]</scope>
    <source>
        <strain evidence="1 2">FRX01</strain>
    </source>
</reference>
<accession>A0ABS3FY72</accession>
<dbReference type="Proteomes" id="UP000664844">
    <property type="component" value="Unassembled WGS sequence"/>
</dbReference>
<sequence>MSANVIHPFAPIAPDQLYFNLSLEMQTQAWQKSRCHSNPIARNQAYLGHLCLQGFRSWVSERFEGDFQVVEPDLTDLESLWEFIEGVPISLGKNRLVLIPSQTLNPDDLIVPREWIDIPELRADYYVSIQVNLDDEEENCWSCVRGFVTDVELENQATYTRSSRLYALSPECWHQDLTLLWETLGIHQAKPVSPLPPMSYTSVKDAVRALSPAALRSPRLRLQLPFAQWGGLMANETWRKELYQQRVQPPALTQWFQTQGSAIATELIAIGWQLYQDVFGSSQLAGTFRRAPVEPKAMVSRVKQLELGEEAIALVIDLMEDTEGNLWISPQLRPFNSGDRTECLSPNLKLALLDDNGRILVEVESETATNILQLPQPFCSSPGTEFLLSISLGNCNILEYFTI</sequence>
<proteinExistence type="predicted"/>
<keyword evidence="2" id="KW-1185">Reference proteome</keyword>
<dbReference type="InterPro" id="IPR014951">
    <property type="entry name" value="DUF1822"/>
</dbReference>
<name>A0ABS3FY72_9CYAN</name>
<comment type="caution">
    <text evidence="1">The sequence shown here is derived from an EMBL/GenBank/DDBJ whole genome shotgun (WGS) entry which is preliminary data.</text>
</comment>
<protein>
    <submittedName>
        <fullName evidence="1">DUF1822 family protein</fullName>
    </submittedName>
</protein>
<dbReference type="EMBL" id="JAFLQW010000586">
    <property type="protein sequence ID" value="MBO0351782.1"/>
    <property type="molecule type" value="Genomic_DNA"/>
</dbReference>
<dbReference type="Pfam" id="PF08852">
    <property type="entry name" value="DUF1822"/>
    <property type="match status" value="1"/>
</dbReference>
<organism evidence="1 2">
    <name type="scientific">Phormidium pseudopriestleyi FRX01</name>
    <dbReference type="NCBI Taxonomy" id="1759528"/>
    <lineage>
        <taxon>Bacteria</taxon>
        <taxon>Bacillati</taxon>
        <taxon>Cyanobacteriota</taxon>
        <taxon>Cyanophyceae</taxon>
        <taxon>Oscillatoriophycideae</taxon>
        <taxon>Oscillatoriales</taxon>
        <taxon>Oscillatoriaceae</taxon>
        <taxon>Phormidium</taxon>
    </lineage>
</organism>